<keyword evidence="3" id="KW-1185">Reference proteome</keyword>
<proteinExistence type="predicted"/>
<dbReference type="Proteomes" id="UP001314169">
    <property type="component" value="Chromosome 9"/>
</dbReference>
<reference evidence="2" key="1">
    <citation type="submission" date="2023-12" db="EMBL/GenBank/DDBJ databases">
        <authorList>
            <person name="Brown T."/>
        </authorList>
    </citation>
    <scope>NUCLEOTIDE SEQUENCE</scope>
</reference>
<dbReference type="EMBL" id="OY882866">
    <property type="protein sequence ID" value="CAK6449872.1"/>
    <property type="molecule type" value="Genomic_DNA"/>
</dbReference>
<evidence type="ECO:0000256" key="1">
    <source>
        <dbReference type="SAM" id="MobiDB-lite"/>
    </source>
</evidence>
<name>A0ABP0AM42_PIPNA</name>
<evidence type="ECO:0000313" key="3">
    <source>
        <dbReference type="Proteomes" id="UP001314169"/>
    </source>
</evidence>
<accession>A0ABP0AM42</accession>
<feature type="compositionally biased region" description="Basic residues" evidence="1">
    <location>
        <begin position="52"/>
        <end position="61"/>
    </location>
</feature>
<protein>
    <submittedName>
        <fullName evidence="2">Uncharacterized protein</fullName>
    </submittedName>
</protein>
<organism evidence="2 3">
    <name type="scientific">Pipistrellus nathusii</name>
    <name type="common">Nathusius' pipistrelle</name>
    <dbReference type="NCBI Taxonomy" id="59473"/>
    <lineage>
        <taxon>Eukaryota</taxon>
        <taxon>Metazoa</taxon>
        <taxon>Chordata</taxon>
        <taxon>Craniata</taxon>
        <taxon>Vertebrata</taxon>
        <taxon>Euteleostomi</taxon>
        <taxon>Mammalia</taxon>
        <taxon>Eutheria</taxon>
        <taxon>Laurasiatheria</taxon>
        <taxon>Chiroptera</taxon>
        <taxon>Yangochiroptera</taxon>
        <taxon>Vespertilionidae</taxon>
        <taxon>Pipistrellus</taxon>
    </lineage>
</organism>
<feature type="region of interest" description="Disordered" evidence="1">
    <location>
        <begin position="1"/>
        <end position="149"/>
    </location>
</feature>
<feature type="compositionally biased region" description="Low complexity" evidence="1">
    <location>
        <begin position="89"/>
        <end position="98"/>
    </location>
</feature>
<feature type="compositionally biased region" description="Basic and acidic residues" evidence="1">
    <location>
        <begin position="41"/>
        <end position="51"/>
    </location>
</feature>
<sequence>MTPGAVMPACPLAQRGFGRCPGNGPFGTLAEPKDQIAPTGDTHRLARDPKRLRGAPKRPPIRRTPSPPSVTSSPRGDGRRGICPPSSVPPLSSSPRVSAIRPGSPLTPVPRCGRPSRLFPRGSPHNRLQRTPLVPPCHQLETPPTRRTPCHRVIAAAPFASGSVRLDSSL</sequence>
<evidence type="ECO:0000313" key="2">
    <source>
        <dbReference type="EMBL" id="CAK6449872.1"/>
    </source>
</evidence>
<gene>
    <name evidence="2" type="ORF">MPIPNATIZW_LOCUS18178</name>
</gene>